<proteinExistence type="inferred from homology"/>
<evidence type="ECO:0000256" key="3">
    <source>
        <dbReference type="SAM" id="Phobius"/>
    </source>
</evidence>
<reference evidence="6" key="1">
    <citation type="submission" date="2016-03" db="EMBL/GenBank/DDBJ databases">
        <title>Mechanisms controlling the formation of the plant cell surface in tip-growing cells are functionally conserved among land plants.</title>
        <authorList>
            <person name="Honkanen S."/>
            <person name="Jones V.A."/>
            <person name="Morieri G."/>
            <person name="Champion C."/>
            <person name="Hetherington A.J."/>
            <person name="Kelly S."/>
            <person name="Saint-Marcoux D."/>
            <person name="Proust H."/>
            <person name="Prescott H."/>
            <person name="Dolan L."/>
        </authorList>
    </citation>
    <scope>NUCLEOTIDE SEQUENCE [LARGE SCALE GENOMIC DNA]</scope>
    <source>
        <tissue evidence="6">Whole gametophyte</tissue>
    </source>
</reference>
<dbReference type="Proteomes" id="UP000077202">
    <property type="component" value="Unassembled WGS sequence"/>
</dbReference>
<evidence type="ECO:0000256" key="1">
    <source>
        <dbReference type="ARBA" id="ARBA00007606"/>
    </source>
</evidence>
<evidence type="ECO:0000256" key="2">
    <source>
        <dbReference type="ARBA" id="ARBA00022734"/>
    </source>
</evidence>
<keyword evidence="2" id="KW-0430">Lectin</keyword>
<feature type="signal peptide" evidence="4">
    <location>
        <begin position="1"/>
        <end position="20"/>
    </location>
</feature>
<feature type="transmembrane region" description="Helical" evidence="3">
    <location>
        <begin position="92"/>
        <end position="111"/>
    </location>
</feature>
<organism evidence="6 7">
    <name type="scientific">Marchantia polymorpha subsp. ruderalis</name>
    <dbReference type="NCBI Taxonomy" id="1480154"/>
    <lineage>
        <taxon>Eukaryota</taxon>
        <taxon>Viridiplantae</taxon>
        <taxon>Streptophyta</taxon>
        <taxon>Embryophyta</taxon>
        <taxon>Marchantiophyta</taxon>
        <taxon>Marchantiopsida</taxon>
        <taxon>Marchantiidae</taxon>
        <taxon>Marchantiales</taxon>
        <taxon>Marchantiaceae</taxon>
        <taxon>Marchantia</taxon>
    </lineage>
</organism>
<dbReference type="EMBL" id="LVLJ01000095">
    <property type="protein sequence ID" value="OAE35719.1"/>
    <property type="molecule type" value="Genomic_DNA"/>
</dbReference>
<keyword evidence="3" id="KW-0472">Membrane</keyword>
<comment type="caution">
    <text evidence="6">The sequence shown here is derived from an EMBL/GenBank/DDBJ whole genome shotgun (WGS) entry which is preliminary data.</text>
</comment>
<evidence type="ECO:0000259" key="5">
    <source>
        <dbReference type="Pfam" id="PF00139"/>
    </source>
</evidence>
<comment type="similarity">
    <text evidence="1">Belongs to the leguminous lectin family.</text>
</comment>
<dbReference type="InterPro" id="IPR013320">
    <property type="entry name" value="ConA-like_dom_sf"/>
</dbReference>
<keyword evidence="3" id="KW-1133">Transmembrane helix</keyword>
<evidence type="ECO:0000256" key="4">
    <source>
        <dbReference type="SAM" id="SignalP"/>
    </source>
</evidence>
<dbReference type="InterPro" id="IPR001220">
    <property type="entry name" value="Legume_lectin_dom"/>
</dbReference>
<keyword evidence="4" id="KW-0732">Signal</keyword>
<dbReference type="InterPro" id="IPR050258">
    <property type="entry name" value="Leguminous_Lectin"/>
</dbReference>
<dbReference type="AlphaFoldDB" id="A0A176WRI0"/>
<feature type="transmembrane region" description="Helical" evidence="3">
    <location>
        <begin position="123"/>
        <end position="144"/>
    </location>
</feature>
<accession>A0A176WRI0</accession>
<dbReference type="PANTHER" id="PTHR32401">
    <property type="entry name" value="CONCANAVALIN A-LIKE LECTIN FAMILY PROTEIN"/>
    <property type="match status" value="1"/>
</dbReference>
<dbReference type="SUPFAM" id="SSF49899">
    <property type="entry name" value="Concanavalin A-like lectins/glucanases"/>
    <property type="match status" value="1"/>
</dbReference>
<sequence>MIGCCEWWLPMMFHVSGCSGFGSALKDVVVAASSSEGMFVKLMLPFWNMLYDSGPGSAREEEENAKTDLFTMDDDDSRLESKVFFKSIRRQFLYAGGGSIVLQPLTVMLLVRRRRELGRDRKMKVFQVAVWVLAVGLVSFSGHVSGQVKLSYPPWKRSELNCSYDDSAMVTDPALICTPKSDGKAIIFSYDNDVLAVRYAYTKPVRLYRKGTRYATSFATSFVVDIRRDIERSVRRVFGGSWAFAITPDQLTRNAGPESIGLFPIDINTGKPLPGPSPRTVAVEIDTSREQNNWDFPVLPHLGIDVNSLKSVKVDYLWNQTAFVRRKVGYFVDYDAKTEVMQVRVQNITSNGKLNKRNSKLWLTYPKFKLSDHVNEYSIVGFSSRVPVTDDGTYDLYAWNFETKEVLTNKMH</sequence>
<keyword evidence="3" id="KW-0812">Transmembrane</keyword>
<dbReference type="GO" id="GO:0030246">
    <property type="term" value="F:carbohydrate binding"/>
    <property type="evidence" value="ECO:0007669"/>
    <property type="project" value="UniProtKB-KW"/>
</dbReference>
<gene>
    <name evidence="6" type="ORF">AXG93_1154s1740</name>
</gene>
<evidence type="ECO:0000313" key="6">
    <source>
        <dbReference type="EMBL" id="OAE35719.1"/>
    </source>
</evidence>
<dbReference type="Pfam" id="PF00139">
    <property type="entry name" value="Lectin_legB"/>
    <property type="match status" value="1"/>
</dbReference>
<name>A0A176WRI0_MARPO</name>
<feature type="chain" id="PRO_5008052715" description="Legume lectin domain-containing protein" evidence="4">
    <location>
        <begin position="21"/>
        <end position="412"/>
    </location>
</feature>
<dbReference type="PANTHER" id="PTHR32401:SF59">
    <property type="entry name" value="LEGUME LECTIN DOMAIN-CONTAINING PROTEIN"/>
    <property type="match status" value="1"/>
</dbReference>
<protein>
    <recommendedName>
        <fullName evidence="5">Legume lectin domain-containing protein</fullName>
    </recommendedName>
</protein>
<dbReference type="Gene3D" id="2.60.120.200">
    <property type="match status" value="1"/>
</dbReference>
<evidence type="ECO:0000313" key="7">
    <source>
        <dbReference type="Proteomes" id="UP000077202"/>
    </source>
</evidence>
<keyword evidence="7" id="KW-1185">Reference proteome</keyword>
<feature type="domain" description="Legume lectin" evidence="5">
    <location>
        <begin position="151"/>
        <end position="406"/>
    </location>
</feature>